<accession>A0AAE0LD62</accession>
<evidence type="ECO:0000313" key="2">
    <source>
        <dbReference type="Proteomes" id="UP001190700"/>
    </source>
</evidence>
<dbReference type="Proteomes" id="UP001190700">
    <property type="component" value="Unassembled WGS sequence"/>
</dbReference>
<organism evidence="1 2">
    <name type="scientific">Cymbomonas tetramitiformis</name>
    <dbReference type="NCBI Taxonomy" id="36881"/>
    <lineage>
        <taxon>Eukaryota</taxon>
        <taxon>Viridiplantae</taxon>
        <taxon>Chlorophyta</taxon>
        <taxon>Pyramimonadophyceae</taxon>
        <taxon>Pyramimonadales</taxon>
        <taxon>Pyramimonadaceae</taxon>
        <taxon>Cymbomonas</taxon>
    </lineage>
</organism>
<dbReference type="InterPro" id="IPR032063">
    <property type="entry name" value="MavL-like"/>
</dbReference>
<sequence>MRVPRHAVESQMKLLGLDPEELNLLTQEQRRLIDSLQASHSDDVSWEALAARSRDLPYEFPTQQNRICFLQGREREEAADHARSTVSIASREFLKLVEGFLQLKRSTGSEREQLVYTHMSPADLIARLLKQRPIVFFGANDRFQLRDGQGGVGGFEDVGGLEESGNLRLDDLLSYDEMQLSALLGVAGRTHFINCGGRDNCAEPGEPETFERKGVYVGLVGARFERQGLMEWQTMIVSRSQNTAERGYGQHADPGSSVTQTLRLWAQFYGLEVLPTFEDTYGQSGFVQLSTDHLLNTAVYKQRMRAVIEPFLAEADYRAKEAGTRAYCHVVGLGLGVWQVHQTQKQLQVEVYADILRTRPLPFVADIDFSYFGLGRDDDHCAGVRNGGVFTGTVTGVVNEIRIHFSRRDPAAKLTGVDEGKLLVAQYAWDSNARPGNEYWIGMLTASGDPAAACCSHVAELQNPDVNPFTGNSRCW</sequence>
<dbReference type="Pfam" id="PF16062">
    <property type="entry name" value="MavL-like"/>
    <property type="match status" value="1"/>
</dbReference>
<dbReference type="AlphaFoldDB" id="A0AAE0LD62"/>
<proteinExistence type="predicted"/>
<comment type="caution">
    <text evidence="1">The sequence shown here is derived from an EMBL/GenBank/DDBJ whole genome shotgun (WGS) entry which is preliminary data.</text>
</comment>
<protein>
    <submittedName>
        <fullName evidence="1">Uncharacterized protein</fullName>
    </submittedName>
</protein>
<dbReference type="EMBL" id="LGRX02004400">
    <property type="protein sequence ID" value="KAK3280415.1"/>
    <property type="molecule type" value="Genomic_DNA"/>
</dbReference>
<reference evidence="1 2" key="1">
    <citation type="journal article" date="2015" name="Genome Biol. Evol.">
        <title>Comparative Genomics of a Bacterivorous Green Alga Reveals Evolutionary Causalities and Consequences of Phago-Mixotrophic Mode of Nutrition.</title>
        <authorList>
            <person name="Burns J.A."/>
            <person name="Paasch A."/>
            <person name="Narechania A."/>
            <person name="Kim E."/>
        </authorList>
    </citation>
    <scope>NUCLEOTIDE SEQUENCE [LARGE SCALE GENOMIC DNA]</scope>
    <source>
        <strain evidence="1 2">PLY_AMNH</strain>
    </source>
</reference>
<gene>
    <name evidence="1" type="ORF">CYMTET_11741</name>
</gene>
<evidence type="ECO:0000313" key="1">
    <source>
        <dbReference type="EMBL" id="KAK3280415.1"/>
    </source>
</evidence>
<name>A0AAE0LD62_9CHLO</name>
<keyword evidence="2" id="KW-1185">Reference proteome</keyword>